<evidence type="ECO:0000256" key="6">
    <source>
        <dbReference type="SAM" id="MobiDB-lite"/>
    </source>
</evidence>
<dbReference type="AlphaFoldDB" id="A0A7V9W2B4"/>
<keyword evidence="4" id="KW-0408">Iron</keyword>
<dbReference type="InterPro" id="IPR026332">
    <property type="entry name" value="HutW"/>
</dbReference>
<proteinExistence type="predicted"/>
<keyword evidence="8" id="KW-0808">Transferase</keyword>
<dbReference type="PANTHER" id="PTHR13932">
    <property type="entry name" value="COPROPORPHYRINIGEN III OXIDASE"/>
    <property type="match status" value="1"/>
</dbReference>
<evidence type="ECO:0000313" key="11">
    <source>
        <dbReference type="Proteomes" id="UP000814353"/>
    </source>
</evidence>
<dbReference type="PANTHER" id="PTHR13932:SF9">
    <property type="entry name" value="COPROPORPHYRINOGEN III OXIDASE"/>
    <property type="match status" value="1"/>
</dbReference>
<dbReference type="Gene3D" id="3.20.20.70">
    <property type="entry name" value="Aldolase class I"/>
    <property type="match status" value="1"/>
</dbReference>
<dbReference type="RefSeq" id="WP_181515206.1">
    <property type="nucleotide sequence ID" value="NZ_JABFUB010000011.1"/>
</dbReference>
<comment type="cofactor">
    <cofactor evidence="1">
        <name>[4Fe-4S] cluster</name>
        <dbReference type="ChEBI" id="CHEBI:49883"/>
    </cofactor>
</comment>
<evidence type="ECO:0000313" key="8">
    <source>
        <dbReference type="EMBL" id="MBA2779734.1"/>
    </source>
</evidence>
<evidence type="ECO:0000256" key="1">
    <source>
        <dbReference type="ARBA" id="ARBA00001966"/>
    </source>
</evidence>
<dbReference type="EMBL" id="JABFUB010000011">
    <property type="protein sequence ID" value="MCG6662581.1"/>
    <property type="molecule type" value="Genomic_DNA"/>
</dbReference>
<reference evidence="9 11" key="1">
    <citation type="submission" date="2020-05" db="EMBL/GenBank/DDBJ databases">
        <title>Comparative genomic analysis of denitrifying bacteria from Halomonas genus.</title>
        <authorList>
            <person name="Wang L."/>
            <person name="Shao Z."/>
        </authorList>
    </citation>
    <scope>NUCLEOTIDE SEQUENCE [LARGE SCALE GENOMIC DNA]</scope>
    <source>
        <strain evidence="9 11">DSM 17331</strain>
    </source>
</reference>
<reference evidence="8 10" key="2">
    <citation type="submission" date="2020-07" db="EMBL/GenBank/DDBJ databases">
        <title>Identification of Halomonas strains.</title>
        <authorList>
            <person name="Xiao Z."/>
            <person name="Shen J."/>
        </authorList>
    </citation>
    <scope>NUCLEOTIDE SEQUENCE [LARGE SCALE GENOMIC DNA]</scope>
    <source>
        <strain evidence="8 10">DSM 17331</strain>
    </source>
</reference>
<keyword evidence="8" id="KW-0489">Methyltransferase</keyword>
<dbReference type="Proteomes" id="UP000814353">
    <property type="component" value="Unassembled WGS sequence"/>
</dbReference>
<dbReference type="SFLD" id="SFLDG01065">
    <property type="entry name" value="anaerobic_coproporphyrinogen-I"/>
    <property type="match status" value="1"/>
</dbReference>
<dbReference type="InterPro" id="IPR013785">
    <property type="entry name" value="Aldolase_TIM"/>
</dbReference>
<comment type="caution">
    <text evidence="8">The sequence shown here is derived from an EMBL/GenBank/DDBJ whole genome shotgun (WGS) entry which is preliminary data.</text>
</comment>
<dbReference type="SFLD" id="SFLDF00311">
    <property type="entry name" value="heme_degradation_proteins_(Hut"/>
    <property type="match status" value="1"/>
</dbReference>
<keyword evidence="11" id="KW-1185">Reference proteome</keyword>
<keyword evidence="5" id="KW-0411">Iron-sulfur</keyword>
<dbReference type="InterPro" id="IPR034505">
    <property type="entry name" value="Coproporphyrinogen-III_oxidase"/>
</dbReference>
<evidence type="ECO:0000313" key="9">
    <source>
        <dbReference type="EMBL" id="MCG6662581.1"/>
    </source>
</evidence>
<dbReference type="InterPro" id="IPR058240">
    <property type="entry name" value="rSAM_sf"/>
</dbReference>
<organism evidence="8 10">
    <name type="scientific">Billgrantia kenyensis</name>
    <dbReference type="NCBI Taxonomy" id="321266"/>
    <lineage>
        <taxon>Bacteria</taxon>
        <taxon>Pseudomonadati</taxon>
        <taxon>Pseudomonadota</taxon>
        <taxon>Gammaproteobacteria</taxon>
        <taxon>Oceanospirillales</taxon>
        <taxon>Halomonadaceae</taxon>
        <taxon>Billgrantia</taxon>
    </lineage>
</organism>
<evidence type="ECO:0000256" key="5">
    <source>
        <dbReference type="ARBA" id="ARBA00023014"/>
    </source>
</evidence>
<dbReference type="EMBL" id="JACEFT010000014">
    <property type="protein sequence ID" value="MBA2779734.1"/>
    <property type="molecule type" value="Genomic_DNA"/>
</dbReference>
<dbReference type="SMART" id="SM00729">
    <property type="entry name" value="Elp3"/>
    <property type="match status" value="1"/>
</dbReference>
<dbReference type="InterPro" id="IPR006638">
    <property type="entry name" value="Elp3/MiaA/NifB-like_rSAM"/>
</dbReference>
<accession>A0A7V9W2B4</accession>
<protein>
    <submittedName>
        <fullName evidence="8">Heme anaerobic degradation radical SAM methyltransferase ChuW/HutW</fullName>
    </submittedName>
</protein>
<gene>
    <name evidence="8" type="ORF">H1D44_12595</name>
    <name evidence="9" type="ORF">HOP48_13605</name>
</gene>
<dbReference type="SFLD" id="SFLDS00029">
    <property type="entry name" value="Radical_SAM"/>
    <property type="match status" value="1"/>
</dbReference>
<evidence type="ECO:0000256" key="4">
    <source>
        <dbReference type="ARBA" id="ARBA00023004"/>
    </source>
</evidence>
<evidence type="ECO:0000256" key="2">
    <source>
        <dbReference type="ARBA" id="ARBA00022691"/>
    </source>
</evidence>
<dbReference type="Pfam" id="PF04055">
    <property type="entry name" value="Radical_SAM"/>
    <property type="match status" value="1"/>
</dbReference>
<feature type="region of interest" description="Disordered" evidence="6">
    <location>
        <begin position="1"/>
        <end position="28"/>
    </location>
</feature>
<evidence type="ECO:0000313" key="10">
    <source>
        <dbReference type="Proteomes" id="UP000518091"/>
    </source>
</evidence>
<dbReference type="GO" id="GO:0008168">
    <property type="term" value="F:methyltransferase activity"/>
    <property type="evidence" value="ECO:0007669"/>
    <property type="project" value="UniProtKB-KW"/>
</dbReference>
<dbReference type="SUPFAM" id="SSF102114">
    <property type="entry name" value="Radical SAM enzymes"/>
    <property type="match status" value="1"/>
</dbReference>
<dbReference type="GO" id="GO:0051539">
    <property type="term" value="F:4 iron, 4 sulfur cluster binding"/>
    <property type="evidence" value="ECO:0007669"/>
    <property type="project" value="TreeGrafter"/>
</dbReference>
<dbReference type="PROSITE" id="PS51918">
    <property type="entry name" value="RADICAL_SAM"/>
    <property type="match status" value="1"/>
</dbReference>
<evidence type="ECO:0000256" key="3">
    <source>
        <dbReference type="ARBA" id="ARBA00022723"/>
    </source>
</evidence>
<dbReference type="SFLD" id="SFLDG01082">
    <property type="entry name" value="B12-binding_domain_containing"/>
    <property type="match status" value="1"/>
</dbReference>
<dbReference type="GO" id="GO:0032259">
    <property type="term" value="P:methylation"/>
    <property type="evidence" value="ECO:0007669"/>
    <property type="project" value="UniProtKB-KW"/>
</dbReference>
<name>A0A7V9W2B4_9GAMM</name>
<sequence length="469" mass="51517">MTLIASTRSKRRPAAPPQPPRLDADLPRVSSDPIAEAFTSRVPLMPWLDKRPVPRVEIADVWRGLCDSSPDSGKRLAYVHVPFCANHCLFCGFYRNKYRYQESARYVQALIDEVRRDADMQCVGKAPIHALYLGGGTPTALETVDLVRLIEVLRSELPLAADCELTLEGRILHFDDEKVDACLEAGINRISIGVQSFDTKVRQQQGRRASGPEAERFIADLIARDSAAVVIDLMYGLPDQDQAVWSRDIDTALSLGPDGLDIYCLAMFPGTPLHRAVTNGKLAPPASLAEQARLYERACERLAGAGWHQVSNSHWASCTRERNLYNLLIKAGAETLAFGSGAGGSLGDYSYSVDADLPGYLQAGREGRKAITGMLRSDEHQPLRDWVTGMLETARLDIAELLRRWSGLNARRAGLEALLSSWQQAGLAEYHGEIVTLTTAGRFWSTNLIAGLKQELTHSIGAPTVPDVT</sequence>
<keyword evidence="3" id="KW-0479">Metal-binding</keyword>
<dbReference type="GO" id="GO:0006779">
    <property type="term" value="P:porphyrin-containing compound biosynthetic process"/>
    <property type="evidence" value="ECO:0007669"/>
    <property type="project" value="TreeGrafter"/>
</dbReference>
<dbReference type="NCBIfam" id="TIGR04107">
    <property type="entry name" value="rSAM_HutW"/>
    <property type="match status" value="1"/>
</dbReference>
<keyword evidence="2" id="KW-0949">S-adenosyl-L-methionine</keyword>
<dbReference type="InterPro" id="IPR007197">
    <property type="entry name" value="rSAM"/>
</dbReference>
<dbReference type="CDD" id="cd01335">
    <property type="entry name" value="Radical_SAM"/>
    <property type="match status" value="1"/>
</dbReference>
<dbReference type="GO" id="GO:0005737">
    <property type="term" value="C:cytoplasm"/>
    <property type="evidence" value="ECO:0007669"/>
    <property type="project" value="TreeGrafter"/>
</dbReference>
<evidence type="ECO:0000259" key="7">
    <source>
        <dbReference type="PROSITE" id="PS51918"/>
    </source>
</evidence>
<feature type="domain" description="Radical SAM core" evidence="7">
    <location>
        <begin position="69"/>
        <end position="305"/>
    </location>
</feature>
<dbReference type="GO" id="GO:0046872">
    <property type="term" value="F:metal ion binding"/>
    <property type="evidence" value="ECO:0007669"/>
    <property type="project" value="UniProtKB-KW"/>
</dbReference>
<dbReference type="Proteomes" id="UP000518091">
    <property type="component" value="Unassembled WGS sequence"/>
</dbReference>